<keyword evidence="2" id="KW-1185">Reference proteome</keyword>
<reference evidence="1 2" key="1">
    <citation type="submission" date="2021-01" db="EMBL/GenBank/DDBJ databases">
        <title>Whole genome sequence of Paenibacillus sonchi LMG 24727 for comparative genomics.</title>
        <authorList>
            <person name="Lee G."/>
            <person name="Kim M.-J."/>
            <person name="Lim K."/>
            <person name="Shin J.-H."/>
        </authorList>
    </citation>
    <scope>NUCLEOTIDE SEQUENCE [LARGE SCALE GENOMIC DNA]</scope>
    <source>
        <strain evidence="1 2">LMG 24727</strain>
        <plasmid evidence="1 2">unnamed1</plasmid>
    </source>
</reference>
<evidence type="ECO:0000313" key="2">
    <source>
        <dbReference type="Proteomes" id="UP000595841"/>
    </source>
</evidence>
<dbReference type="Gene3D" id="3.30.420.40">
    <property type="match status" value="2"/>
</dbReference>
<dbReference type="Proteomes" id="UP000595841">
    <property type="component" value="Plasmid unnamed1"/>
</dbReference>
<dbReference type="RefSeq" id="WP_051051777.1">
    <property type="nucleotide sequence ID" value="NZ_CP068596.1"/>
</dbReference>
<sequence>MKLHYFVGNDLGNSEQDIVINGKLIQQPNVFAAGGLIPWVDDETDVPKNLKNIYGNIAVSIVSTAGIQTGLYHIGAYALKTHGEDVTSLYVKGNNSKSDQLVPYVNTLGTIAARAVEEVFEMTNEVPDQITVSVDMAAALPVKQHTPNNIKTMQNRFMSSPHVITVHLGLTKKVSVTIKFEYVHILQEGSAVVFALQLDSESQWRTGEYFKSAAKKEDKKKIEDVGLFTEFSKTYGLGEIDGSYFEGKNLLHFDAGDGTTDSPYTKGDLVDKDYCDGINNGVGHAIERAQRDFLALVPFAFNSISRQQFSEILKSQFADRKDKFLNEALQAFNPHFENQVKQMMKLGNDQILRIGSNEIDILVVYGGGSILSRPLLYDKLKALADSVRIQLFYVPAKYAVTLNAEGLDYFVKSDIYKFHKKNYIATFNKKIDSKDVAATAEIEENNK</sequence>
<organism evidence="1 2">
    <name type="scientific">Paenibacillus sonchi</name>
    <dbReference type="NCBI Taxonomy" id="373687"/>
    <lineage>
        <taxon>Bacteria</taxon>
        <taxon>Bacillati</taxon>
        <taxon>Bacillota</taxon>
        <taxon>Bacilli</taxon>
        <taxon>Bacillales</taxon>
        <taxon>Paenibacillaceae</taxon>
        <taxon>Paenibacillus</taxon>
        <taxon>Paenibacillus sonchi group</taxon>
    </lineage>
</organism>
<geneLocation type="plasmid" evidence="1 2">
    <name>unnamed1</name>
</geneLocation>
<dbReference type="AlphaFoldDB" id="A0A974SGQ4"/>
<keyword evidence="1" id="KW-0614">Plasmid</keyword>
<accession>A0A974SGQ4</accession>
<protein>
    <submittedName>
        <fullName evidence="1">ParM/StbA family protein</fullName>
    </submittedName>
</protein>
<evidence type="ECO:0000313" key="1">
    <source>
        <dbReference type="EMBL" id="QQZ64631.1"/>
    </source>
</evidence>
<dbReference type="CDD" id="cd24023">
    <property type="entry name" value="ASKHA_NBD_ParM_Alp7A-like"/>
    <property type="match status" value="1"/>
</dbReference>
<dbReference type="KEGG" id="pson:JI735_33825"/>
<dbReference type="EMBL" id="CP068596">
    <property type="protein sequence ID" value="QQZ64631.1"/>
    <property type="molecule type" value="Genomic_DNA"/>
</dbReference>
<gene>
    <name evidence="1" type="ORF">JI735_33825</name>
</gene>
<name>A0A974SGQ4_9BACL</name>
<proteinExistence type="predicted"/>